<reference evidence="1 2" key="1">
    <citation type="submission" date="2019-06" db="EMBL/GenBank/DDBJ databases">
        <title>Whole genome shotgun sequence of Pseudonocardia hydrocarbonoxydans NBRC 14498.</title>
        <authorList>
            <person name="Hosoyama A."/>
            <person name="Uohara A."/>
            <person name="Ohji S."/>
            <person name="Ichikawa N."/>
        </authorList>
    </citation>
    <scope>NUCLEOTIDE SEQUENCE [LARGE SCALE GENOMIC DNA]</scope>
    <source>
        <strain evidence="1 2">NBRC 14498</strain>
    </source>
</reference>
<keyword evidence="2" id="KW-1185">Reference proteome</keyword>
<dbReference type="RefSeq" id="WP_141282095.1">
    <property type="nucleotide sequence ID" value="NZ_BAAARZ010000079.1"/>
</dbReference>
<dbReference type="AlphaFoldDB" id="A0A4Y3WUL6"/>
<comment type="caution">
    <text evidence="1">The sequence shown here is derived from an EMBL/GenBank/DDBJ whole genome shotgun (WGS) entry which is preliminary data.</text>
</comment>
<proteinExistence type="predicted"/>
<dbReference type="EMBL" id="BJNG01000047">
    <property type="protein sequence ID" value="GEC22523.1"/>
    <property type="molecule type" value="Genomic_DNA"/>
</dbReference>
<evidence type="ECO:0000313" key="1">
    <source>
        <dbReference type="EMBL" id="GEC22523.1"/>
    </source>
</evidence>
<name>A0A4Y3WUL6_9PSEU</name>
<sequence length="91" mass="9951">MTVLDHSPRTTWTPRVPRRHEIVTTAGMEGILRIGDALRACGYPVRDFTADVRDGVPYSSVTCTVSLTRAEEASFADRLCTLLGVVSVEPC</sequence>
<dbReference type="OrthoDB" id="3578043at2"/>
<gene>
    <name evidence="1" type="ORF">PHY01_48060</name>
</gene>
<protein>
    <recommendedName>
        <fullName evidence="3">ACT domain-containing protein</fullName>
    </recommendedName>
</protein>
<evidence type="ECO:0000313" key="2">
    <source>
        <dbReference type="Proteomes" id="UP000320338"/>
    </source>
</evidence>
<evidence type="ECO:0008006" key="3">
    <source>
        <dbReference type="Google" id="ProtNLM"/>
    </source>
</evidence>
<dbReference type="Proteomes" id="UP000320338">
    <property type="component" value="Unassembled WGS sequence"/>
</dbReference>
<accession>A0A4Y3WUL6</accession>
<organism evidence="1 2">
    <name type="scientific">Pseudonocardia hydrocarbonoxydans</name>
    <dbReference type="NCBI Taxonomy" id="76726"/>
    <lineage>
        <taxon>Bacteria</taxon>
        <taxon>Bacillati</taxon>
        <taxon>Actinomycetota</taxon>
        <taxon>Actinomycetes</taxon>
        <taxon>Pseudonocardiales</taxon>
        <taxon>Pseudonocardiaceae</taxon>
        <taxon>Pseudonocardia</taxon>
    </lineage>
</organism>